<name>A0A6J4H0K0_9PSEU</name>
<dbReference type="EMBL" id="CADCTH010000017">
    <property type="protein sequence ID" value="CAA9211088.1"/>
    <property type="molecule type" value="Genomic_DNA"/>
</dbReference>
<reference evidence="2" key="1">
    <citation type="submission" date="2020-02" db="EMBL/GenBank/DDBJ databases">
        <authorList>
            <person name="Meier V. D."/>
        </authorList>
    </citation>
    <scope>NUCLEOTIDE SEQUENCE</scope>
    <source>
        <strain evidence="2">AVDCRST_MAG54</strain>
    </source>
</reference>
<dbReference type="SUPFAM" id="SSF53335">
    <property type="entry name" value="S-adenosyl-L-methionine-dependent methyltransferases"/>
    <property type="match status" value="1"/>
</dbReference>
<feature type="region of interest" description="Disordered" evidence="1">
    <location>
        <begin position="246"/>
        <end position="266"/>
    </location>
</feature>
<evidence type="ECO:0000313" key="2">
    <source>
        <dbReference type="EMBL" id="CAA9211088.1"/>
    </source>
</evidence>
<dbReference type="Pfam" id="PF04672">
    <property type="entry name" value="Methyltransf_19"/>
    <property type="match status" value="1"/>
</dbReference>
<dbReference type="Gene3D" id="3.40.50.150">
    <property type="entry name" value="Vaccinia Virus protein VP39"/>
    <property type="match status" value="1"/>
</dbReference>
<gene>
    <name evidence="2" type="ORF">AVDCRST_MAG54-109</name>
</gene>
<dbReference type="PIRSF" id="PIRSF017393">
    <property type="entry name" value="MTase_SAV2177"/>
    <property type="match status" value="1"/>
</dbReference>
<dbReference type="InterPro" id="IPR029063">
    <property type="entry name" value="SAM-dependent_MTases_sf"/>
</dbReference>
<evidence type="ECO:0000256" key="1">
    <source>
        <dbReference type="SAM" id="MobiDB-lite"/>
    </source>
</evidence>
<proteinExistence type="predicted"/>
<sequence length="278" mass="29487">MATSEQTWGAWVRDEPPELAGPRPSAARIFDHFLGGTDHFAVDCEFGDEIDRVAPALSGLCRDTRRFSRAVVRHVAESGIDQFLELGSGLPTVDPVHAVAARHTRAPRVVYVDSDPDTVAHAARLVDGVPRVAVERADLVDVEAVLATAGVGELIDLRRPVAVLAAGVLSALDDEAARAALQGYRDAVAPGSVLAVTQSTGVGRPDLVAWRDLPHTGWTYAPRLRDPEDMAPWFADTELVGPGWASAPHWTPDSAAPGPAETGSGLWGVVARVPRGRG</sequence>
<dbReference type="InterPro" id="IPR006764">
    <property type="entry name" value="SAM_dep_MeTrfase_SAV2177_type"/>
</dbReference>
<evidence type="ECO:0008006" key="3">
    <source>
        <dbReference type="Google" id="ProtNLM"/>
    </source>
</evidence>
<accession>A0A6J4H0K0</accession>
<protein>
    <recommendedName>
        <fullName evidence="3">S-adenosyl methyltransferase</fullName>
    </recommendedName>
</protein>
<organism evidence="2">
    <name type="scientific">uncultured Actinomycetospora sp</name>
    <dbReference type="NCBI Taxonomy" id="1135996"/>
    <lineage>
        <taxon>Bacteria</taxon>
        <taxon>Bacillati</taxon>
        <taxon>Actinomycetota</taxon>
        <taxon>Actinomycetes</taxon>
        <taxon>Pseudonocardiales</taxon>
        <taxon>Pseudonocardiaceae</taxon>
        <taxon>Actinomycetospora</taxon>
        <taxon>environmental samples</taxon>
    </lineage>
</organism>
<dbReference type="AlphaFoldDB" id="A0A6J4H0K0"/>